<dbReference type="GO" id="GO:0031591">
    <property type="term" value="P:wybutosine biosynthetic process"/>
    <property type="evidence" value="ECO:0007669"/>
    <property type="project" value="TreeGrafter"/>
</dbReference>
<keyword evidence="5" id="KW-0819">tRNA processing</keyword>
<evidence type="ECO:0000256" key="6">
    <source>
        <dbReference type="ARBA" id="ARBA00049400"/>
    </source>
</evidence>
<dbReference type="GO" id="GO:0005737">
    <property type="term" value="C:cytoplasm"/>
    <property type="evidence" value="ECO:0007669"/>
    <property type="project" value="TreeGrafter"/>
</dbReference>
<evidence type="ECO:0000256" key="4">
    <source>
        <dbReference type="ARBA" id="ARBA00022691"/>
    </source>
</evidence>
<dbReference type="PROSITE" id="PS51684">
    <property type="entry name" value="SAM_MT_TRM5_TYW2"/>
    <property type="match status" value="1"/>
</dbReference>
<comment type="catalytic activity">
    <reaction evidence="6">
        <text>4-demethylwyosine(37) in tRNA(Phe) + S-adenosyl-L-methionine = 4-demethyl-7-[(3S)-3-amino-3-carboxypropyl]wyosine(37) in tRNA(Phe) + S-methyl-5'-thioadenosine + H(+)</text>
        <dbReference type="Rhea" id="RHEA:36355"/>
        <dbReference type="Rhea" id="RHEA-COMP:10164"/>
        <dbReference type="Rhea" id="RHEA-COMP:10378"/>
        <dbReference type="ChEBI" id="CHEBI:15378"/>
        <dbReference type="ChEBI" id="CHEBI:17509"/>
        <dbReference type="ChEBI" id="CHEBI:59789"/>
        <dbReference type="ChEBI" id="CHEBI:64315"/>
        <dbReference type="ChEBI" id="CHEBI:73550"/>
        <dbReference type="EC" id="2.5.1.114"/>
    </reaction>
</comment>
<evidence type="ECO:0000256" key="2">
    <source>
        <dbReference type="ARBA" id="ARBA00012265"/>
    </source>
</evidence>
<dbReference type="PANTHER" id="PTHR23245">
    <property type="entry name" value="TRNA METHYLTRANSFERASE"/>
    <property type="match status" value="1"/>
</dbReference>
<sequence>MTLAIPVLLVPANLTKHFKVTLDNAGWRDKTKLITRYTQILVRAGGPHESCQHAGYDLTLYMAMALLPIGAFSMLPSPSAENRDPTSLWTLIQDPSSPISSLEWPSMLTDPEVLKSIFMVGMDPSAFTTPKHLLVQTPLEKLQQSTEAFLTPYLQSWSTSDEQSADTGHLSLNTLPRLIASLPQKWEHYSTFTLLPPAAFLIEPWPTVLKRLENLDQVQGHRNAIMAQWEKLVQEALQSSHIACKAIIPVQDVLRRPKIRPLTGDWKIHNKHKSWFEDDHGLLEHQHVEPAIHDSVEQVKQTDLYDENNVPTEDDFKDAYWAETCQNHVWYSWAPMFTMFSAGNITEKERIANSRPIFDARGKIVVDLYVGIGYFSLVYLVHAGAKTVHACEWNPWSVKGLVRGAEKNDIEWKQYQSRISGSSSIDQPFTEGKKRIPIAGKKPKEYGNLVIYPGDNAQWIEFFENRAHHVNLGLIPSAEPGWVLGVRALSPTEGGYLHVHHNIRVGEEETFKEYLLESLRGLFMKWKPCKKTSAHGDEAWSIDIRHMESVKSFAPMVFHYVVDVECRPPQFIRPIKTHSTG</sequence>
<dbReference type="Proteomes" id="UP000726737">
    <property type="component" value="Unassembled WGS sequence"/>
</dbReference>
<dbReference type="OrthoDB" id="2387925at2759"/>
<keyword evidence="4" id="KW-0949">S-adenosyl-L-methionine</keyword>
<protein>
    <recommendedName>
        <fullName evidence="2">tRNA(Phe) (4-demethylwyosine(37)-C(7)) aminocarboxypropyltransferase</fullName>
        <ecNumber evidence="2">2.5.1.114</ecNumber>
    </recommendedName>
</protein>
<dbReference type="Pfam" id="PF02475">
    <property type="entry name" value="TRM5-TYW2_MTfase"/>
    <property type="match status" value="1"/>
</dbReference>
<organism evidence="8 9">
    <name type="scientific">Mortierella polycephala</name>
    <dbReference type="NCBI Taxonomy" id="41804"/>
    <lineage>
        <taxon>Eukaryota</taxon>
        <taxon>Fungi</taxon>
        <taxon>Fungi incertae sedis</taxon>
        <taxon>Mucoromycota</taxon>
        <taxon>Mortierellomycotina</taxon>
        <taxon>Mortierellomycetes</taxon>
        <taxon>Mortierellales</taxon>
        <taxon>Mortierellaceae</taxon>
        <taxon>Mortierella</taxon>
    </lineage>
</organism>
<dbReference type="InterPro" id="IPR029063">
    <property type="entry name" value="SAM-dependent_MTases_sf"/>
</dbReference>
<evidence type="ECO:0000259" key="7">
    <source>
        <dbReference type="PROSITE" id="PS51684"/>
    </source>
</evidence>
<comment type="pathway">
    <text evidence="1">tRNA modification; wybutosine-tRNA(Phe) biosynthesis.</text>
</comment>
<evidence type="ECO:0000256" key="5">
    <source>
        <dbReference type="ARBA" id="ARBA00022694"/>
    </source>
</evidence>
<dbReference type="Gene3D" id="3.40.50.150">
    <property type="entry name" value="Vaccinia Virus protein VP39"/>
    <property type="match status" value="1"/>
</dbReference>
<dbReference type="EMBL" id="JAAAJA010000637">
    <property type="protein sequence ID" value="KAG0250897.1"/>
    <property type="molecule type" value="Genomic_DNA"/>
</dbReference>
<dbReference type="EC" id="2.5.1.114" evidence="2"/>
<comment type="caution">
    <text evidence="8">The sequence shown here is derived from an EMBL/GenBank/DDBJ whole genome shotgun (WGS) entry which is preliminary data.</text>
</comment>
<dbReference type="InterPro" id="IPR056743">
    <property type="entry name" value="TRM5-TYW2-like_MTfase"/>
</dbReference>
<evidence type="ECO:0000313" key="9">
    <source>
        <dbReference type="Proteomes" id="UP000726737"/>
    </source>
</evidence>
<gene>
    <name evidence="8" type="primary">TYW3</name>
    <name evidence="8" type="ORF">BG011_007993</name>
</gene>
<dbReference type="GO" id="GO:0030488">
    <property type="term" value="P:tRNA methylation"/>
    <property type="evidence" value="ECO:0007669"/>
    <property type="project" value="TreeGrafter"/>
</dbReference>
<dbReference type="AlphaFoldDB" id="A0A9P6PQI4"/>
<dbReference type="SUPFAM" id="SSF53335">
    <property type="entry name" value="S-adenosyl-L-methionine-dependent methyltransferases"/>
    <property type="match status" value="1"/>
</dbReference>
<accession>A0A9P6PQI4</accession>
<dbReference type="PANTHER" id="PTHR23245:SF25">
    <property type="entry name" value="TRNA WYBUTOSINE-SYNTHESIZING PROTEIN 2 HOMOLOG"/>
    <property type="match status" value="1"/>
</dbReference>
<dbReference type="GO" id="GO:0008175">
    <property type="term" value="F:tRNA methyltransferase activity"/>
    <property type="evidence" value="ECO:0007669"/>
    <property type="project" value="TreeGrafter"/>
</dbReference>
<keyword evidence="8" id="KW-0489">Methyltransferase</keyword>
<dbReference type="InterPro" id="IPR030382">
    <property type="entry name" value="MeTrfase_TRM5/TYW2"/>
</dbReference>
<dbReference type="GO" id="GO:0102522">
    <property type="term" value="F:tRNA 4-demethylwyosine alpha-amino-alpha-carboxypropyltransferase activity"/>
    <property type="evidence" value="ECO:0007669"/>
    <property type="project" value="UniProtKB-EC"/>
</dbReference>
<evidence type="ECO:0000256" key="3">
    <source>
        <dbReference type="ARBA" id="ARBA00022679"/>
    </source>
</evidence>
<keyword evidence="3" id="KW-0808">Transferase</keyword>
<evidence type="ECO:0000313" key="8">
    <source>
        <dbReference type="EMBL" id="KAG0250897.1"/>
    </source>
</evidence>
<evidence type="ECO:0000256" key="1">
    <source>
        <dbReference type="ARBA" id="ARBA00004797"/>
    </source>
</evidence>
<name>A0A9P6PQI4_9FUNG</name>
<reference evidence="8" key="1">
    <citation type="journal article" date="2020" name="Fungal Divers.">
        <title>Resolving the Mortierellaceae phylogeny through synthesis of multi-gene phylogenetics and phylogenomics.</title>
        <authorList>
            <person name="Vandepol N."/>
            <person name="Liber J."/>
            <person name="Desiro A."/>
            <person name="Na H."/>
            <person name="Kennedy M."/>
            <person name="Barry K."/>
            <person name="Grigoriev I.V."/>
            <person name="Miller A.N."/>
            <person name="O'Donnell K."/>
            <person name="Stajich J.E."/>
            <person name="Bonito G."/>
        </authorList>
    </citation>
    <scope>NUCLEOTIDE SEQUENCE</scope>
    <source>
        <strain evidence="8">KOD948</strain>
    </source>
</reference>
<keyword evidence="9" id="KW-1185">Reference proteome</keyword>
<feature type="domain" description="SAM-dependent methyltransferase TRM5/TYW2-type" evidence="7">
    <location>
        <begin position="266"/>
        <end position="568"/>
    </location>
</feature>
<proteinExistence type="predicted"/>